<dbReference type="Proteomes" id="UP001310594">
    <property type="component" value="Unassembled WGS sequence"/>
</dbReference>
<sequence>MPPEALIGYDVPTPLPDTPSTAAAANCPAFAVQGTIIEGGLLVALYLHHAVADIQGLGKIIEIMSDANGKPRGLNDEVLRADAELQSTARSRLSGVWGVKASPDAHAKYSASPPAPETSQLTGKEIGISCVLGFNIEIIEQTKEMINTRYHDYYDEQTIHISAFDCLAGILWKALPGDYFGNALVHAVAWSRILELGKPYELSALAHQAKLVRLAVARITEPLVESKIATINPMYDVSKASISNRTFDTNLVITSWADLPTSEEEAGLGLGLGAPEWGRKIGRENKGYGCIVLPVKREGGIWEVQVTLTKEIMAKMMEDEGLMKFVRWVA</sequence>
<proteinExistence type="predicted"/>
<organism evidence="3 4">
    <name type="scientific">Elasticomyces elasticus</name>
    <dbReference type="NCBI Taxonomy" id="574655"/>
    <lineage>
        <taxon>Eukaryota</taxon>
        <taxon>Fungi</taxon>
        <taxon>Dikarya</taxon>
        <taxon>Ascomycota</taxon>
        <taxon>Pezizomycotina</taxon>
        <taxon>Dothideomycetes</taxon>
        <taxon>Dothideomycetidae</taxon>
        <taxon>Mycosphaerellales</taxon>
        <taxon>Teratosphaeriaceae</taxon>
        <taxon>Elasticomyces</taxon>
    </lineage>
</organism>
<dbReference type="InterPro" id="IPR023213">
    <property type="entry name" value="CAT-like_dom_sf"/>
</dbReference>
<feature type="domain" description="Trichothecene 3-O-acetyltransferase-like N-terminal" evidence="2">
    <location>
        <begin position="15"/>
        <end position="67"/>
    </location>
</feature>
<protein>
    <recommendedName>
        <fullName evidence="2">Trichothecene 3-O-acetyltransferase-like N-terminal domain-containing protein</fullName>
    </recommendedName>
</protein>
<gene>
    <name evidence="3" type="ORF">LTR97_005347</name>
</gene>
<dbReference type="PANTHER" id="PTHR31642">
    <property type="entry name" value="TRICHOTHECENE 3-O-ACETYLTRANSFERASE"/>
    <property type="match status" value="1"/>
</dbReference>
<dbReference type="Gene3D" id="3.30.559.10">
    <property type="entry name" value="Chloramphenicol acetyltransferase-like domain"/>
    <property type="match status" value="2"/>
</dbReference>
<evidence type="ECO:0000313" key="4">
    <source>
        <dbReference type="Proteomes" id="UP001310594"/>
    </source>
</evidence>
<dbReference type="PANTHER" id="PTHR31642:SF310">
    <property type="entry name" value="FATTY ALCOHOL:CAFFEOYL-COA ACYLTRANSFERASE"/>
    <property type="match status" value="1"/>
</dbReference>
<dbReference type="EMBL" id="JAVRQU010000007">
    <property type="protein sequence ID" value="KAK5700830.1"/>
    <property type="molecule type" value="Genomic_DNA"/>
</dbReference>
<dbReference type="GO" id="GO:0016747">
    <property type="term" value="F:acyltransferase activity, transferring groups other than amino-acyl groups"/>
    <property type="evidence" value="ECO:0007669"/>
    <property type="project" value="TreeGrafter"/>
</dbReference>
<evidence type="ECO:0000256" key="1">
    <source>
        <dbReference type="ARBA" id="ARBA00022679"/>
    </source>
</evidence>
<keyword evidence="1" id="KW-0808">Transferase</keyword>
<dbReference type="AlphaFoldDB" id="A0AAN8A2U7"/>
<name>A0AAN8A2U7_9PEZI</name>
<comment type="caution">
    <text evidence="3">The sequence shown here is derived from an EMBL/GenBank/DDBJ whole genome shotgun (WGS) entry which is preliminary data.</text>
</comment>
<dbReference type="Pfam" id="PF02458">
    <property type="entry name" value="Transferase"/>
    <property type="match status" value="1"/>
</dbReference>
<accession>A0AAN8A2U7</accession>
<reference evidence="3" key="1">
    <citation type="submission" date="2023-08" db="EMBL/GenBank/DDBJ databases">
        <title>Black Yeasts Isolated from many extreme environments.</title>
        <authorList>
            <person name="Coleine C."/>
            <person name="Stajich J.E."/>
            <person name="Selbmann L."/>
        </authorList>
    </citation>
    <scope>NUCLEOTIDE SEQUENCE</scope>
    <source>
        <strain evidence="3">CCFEE 5810</strain>
    </source>
</reference>
<dbReference type="Pfam" id="PF22664">
    <property type="entry name" value="TRI-like_N"/>
    <property type="match status" value="1"/>
</dbReference>
<evidence type="ECO:0000259" key="2">
    <source>
        <dbReference type="Pfam" id="PF22664"/>
    </source>
</evidence>
<dbReference type="InterPro" id="IPR050317">
    <property type="entry name" value="Plant_Fungal_Acyltransferase"/>
</dbReference>
<evidence type="ECO:0000313" key="3">
    <source>
        <dbReference type="EMBL" id="KAK5700830.1"/>
    </source>
</evidence>
<dbReference type="InterPro" id="IPR054710">
    <property type="entry name" value="Tri101-like_N"/>
</dbReference>